<dbReference type="EMBL" id="BLKS01000001">
    <property type="protein sequence ID" value="GFG49094.1"/>
    <property type="molecule type" value="Genomic_DNA"/>
</dbReference>
<evidence type="ECO:0000313" key="3">
    <source>
        <dbReference type="EMBL" id="GFG49094.1"/>
    </source>
</evidence>
<keyword evidence="2" id="KW-0812">Transmembrane</keyword>
<feature type="region of interest" description="Disordered" evidence="1">
    <location>
        <begin position="149"/>
        <end position="198"/>
    </location>
</feature>
<name>A0A2A7MRL2_MYCAG</name>
<evidence type="ECO:0000313" key="5">
    <source>
        <dbReference type="Proteomes" id="UP000220914"/>
    </source>
</evidence>
<keyword evidence="2" id="KW-1133">Transmembrane helix</keyword>
<evidence type="ECO:0000313" key="4">
    <source>
        <dbReference type="EMBL" id="PEG33961.1"/>
    </source>
</evidence>
<feature type="transmembrane region" description="Helical" evidence="2">
    <location>
        <begin position="45"/>
        <end position="62"/>
    </location>
</feature>
<accession>A0A2A7MRL2</accession>
<dbReference type="Pfam" id="PF09534">
    <property type="entry name" value="Trp_oprn_chp"/>
    <property type="match status" value="1"/>
</dbReference>
<reference evidence="3 6" key="2">
    <citation type="journal article" date="2019" name="Emerg. Microbes Infect.">
        <title>Comprehensive subspecies identification of 175 nontuberculous mycobacteria species based on 7547 genomic profiles.</title>
        <authorList>
            <person name="Matsumoto Y."/>
            <person name="Kinjo T."/>
            <person name="Motooka D."/>
            <person name="Nabeya D."/>
            <person name="Jung N."/>
            <person name="Uechi K."/>
            <person name="Horii T."/>
            <person name="Iida T."/>
            <person name="Fujita J."/>
            <person name="Nakamura S."/>
        </authorList>
    </citation>
    <scope>NUCLEOTIDE SEQUENCE [LARGE SCALE GENOMIC DNA]</scope>
    <source>
        <strain evidence="3 6">JCM 6377</strain>
    </source>
</reference>
<feature type="transmembrane region" description="Helical" evidence="2">
    <location>
        <begin position="121"/>
        <end position="142"/>
    </location>
</feature>
<keyword evidence="2" id="KW-0472">Membrane</keyword>
<dbReference type="NCBIfam" id="TIGR02234">
    <property type="entry name" value="trp_oprn_chp"/>
    <property type="match status" value="1"/>
</dbReference>
<evidence type="ECO:0000313" key="6">
    <source>
        <dbReference type="Proteomes" id="UP000465302"/>
    </source>
</evidence>
<feature type="transmembrane region" description="Helical" evidence="2">
    <location>
        <begin position="74"/>
        <end position="96"/>
    </location>
</feature>
<reference evidence="3" key="3">
    <citation type="submission" date="2020-02" db="EMBL/GenBank/DDBJ databases">
        <authorList>
            <person name="Matsumoto Y."/>
            <person name="Motooka D."/>
            <person name="Nakamura S."/>
        </authorList>
    </citation>
    <scope>NUCLEOTIDE SEQUENCE</scope>
    <source>
        <strain evidence="3">JCM 6377</strain>
    </source>
</reference>
<sequence length="198" mass="20849">MIRIAQLSLVLAAGALWVASRMTWVVVDSFDGLGQPESTALNGAAWSTALVPLALMLLAGVLKSTVGPRWQQRVLAVILGAMCAAMAYLAISLWVVPDVAVRAAGLADVPVADLLGTQRHYGGAVVTLAAAVLTLVGAVLLMRAPGRGRSDNAKYEAPARRREAARREAGAGADMSERMMWDALDEGRDPTKSDTEGR</sequence>
<evidence type="ECO:0000256" key="2">
    <source>
        <dbReference type="SAM" id="Phobius"/>
    </source>
</evidence>
<dbReference type="InterPro" id="IPR011746">
    <property type="entry name" value="Trp_synth-assoc_CHP"/>
</dbReference>
<dbReference type="Proteomes" id="UP000220914">
    <property type="component" value="Unassembled WGS sequence"/>
</dbReference>
<proteinExistence type="predicted"/>
<evidence type="ECO:0000256" key="1">
    <source>
        <dbReference type="SAM" id="MobiDB-lite"/>
    </source>
</evidence>
<protein>
    <submittedName>
        <fullName evidence="3 4">Membrane protein</fullName>
    </submittedName>
</protein>
<gene>
    <name evidence="4" type="ORF">CQY20_28060</name>
    <name evidence="3" type="ORF">MAGR_05350</name>
</gene>
<reference evidence="4 5" key="1">
    <citation type="submission" date="2017-10" db="EMBL/GenBank/DDBJ databases">
        <title>The new phylogeny of genus Mycobacterium.</title>
        <authorList>
            <person name="Tortoli E."/>
            <person name="Trovato A."/>
            <person name="Cirillo D.M."/>
        </authorList>
    </citation>
    <scope>NUCLEOTIDE SEQUENCE [LARGE SCALE GENOMIC DNA]</scope>
    <source>
        <strain evidence="4 5">CCUG37673</strain>
    </source>
</reference>
<dbReference type="InterPro" id="IPR019051">
    <property type="entry name" value="Trp_biosyn_TM_oprn/chp"/>
</dbReference>
<dbReference type="OrthoDB" id="4372702at2"/>
<keyword evidence="5" id="KW-1185">Reference proteome</keyword>
<dbReference type="Proteomes" id="UP000465302">
    <property type="component" value="Unassembled WGS sequence"/>
</dbReference>
<dbReference type="RefSeq" id="WP_097943708.1">
    <property type="nucleotide sequence ID" value="NZ_BLKS01000001.1"/>
</dbReference>
<dbReference type="EMBL" id="PDCP01000084">
    <property type="protein sequence ID" value="PEG33961.1"/>
    <property type="molecule type" value="Genomic_DNA"/>
</dbReference>
<comment type="caution">
    <text evidence="4">The sequence shown here is derived from an EMBL/GenBank/DDBJ whole genome shotgun (WGS) entry which is preliminary data.</text>
</comment>
<organism evidence="4 5">
    <name type="scientific">Mycolicibacterium agri</name>
    <name type="common">Mycobacterium agri</name>
    <dbReference type="NCBI Taxonomy" id="36811"/>
    <lineage>
        <taxon>Bacteria</taxon>
        <taxon>Bacillati</taxon>
        <taxon>Actinomycetota</taxon>
        <taxon>Actinomycetes</taxon>
        <taxon>Mycobacteriales</taxon>
        <taxon>Mycobacteriaceae</taxon>
        <taxon>Mycolicibacterium</taxon>
    </lineage>
</organism>
<dbReference type="AlphaFoldDB" id="A0A2A7MRL2"/>